<dbReference type="Pfam" id="PF06245">
    <property type="entry name" value="DUF1015"/>
    <property type="match status" value="1"/>
</dbReference>
<dbReference type="AlphaFoldDB" id="A0A3B1CIV9"/>
<dbReference type="PANTHER" id="PTHR36454">
    <property type="entry name" value="LMO2823 PROTEIN"/>
    <property type="match status" value="1"/>
</dbReference>
<accession>A0A3B1CIV9</accession>
<sequence>MSLKLNTEQSNTVSEELTITTMAKVNPFKGVRYDKSAVSNLMDLLAPPYDVISPDYQESLYKRNDKNVIRLILDKIKETDSDTDNRYTRAKSCLDEWMSDGTLKQDEKPALYLYAQDYKIGDETLRRVGFICRRLAEPLGTTIFPHERTLSGPKTDRLNLTRACKMNFSQVFGLYSDSGKVLDSVWEKVMAAPADVALTDDDGQVHSMWIVTDEAIIEKTQAFMEDKPIVIADGHHRYETALNYRNERRAEENREGEADYDYVMMYLSNTHGQGFTVLPTHRLVKNVPDINADEVLLKLSESFDITSRQYEHGVMPVFLEDLIKSGADKTSFGLYAGYGKLHLLTLKEGAGLPEGDGSPASEALRKLDVNILQGLIFEKMLGVSKEAVADKSVISYTVDAEEAVREVDSGSAKLAFLLNRTGVDQIIDVATKGGVMPQKSTYFYPKLITGLVFNPLS</sequence>
<dbReference type="InterPro" id="IPR008323">
    <property type="entry name" value="UCP033563"/>
</dbReference>
<protein>
    <recommendedName>
        <fullName evidence="2">HTH domain of SpoOJ/ParA/ParB/repB family, involved in chromosome partitioning</fullName>
    </recommendedName>
</protein>
<evidence type="ECO:0000313" key="1">
    <source>
        <dbReference type="EMBL" id="VAX23874.1"/>
    </source>
</evidence>
<gene>
    <name evidence="1" type="ORF">MNBD_NITROSPINAE04-197</name>
</gene>
<organism evidence="1">
    <name type="scientific">hydrothermal vent metagenome</name>
    <dbReference type="NCBI Taxonomy" id="652676"/>
    <lineage>
        <taxon>unclassified sequences</taxon>
        <taxon>metagenomes</taxon>
        <taxon>ecological metagenomes</taxon>
    </lineage>
</organism>
<reference evidence="1" key="1">
    <citation type="submission" date="2018-06" db="EMBL/GenBank/DDBJ databases">
        <authorList>
            <person name="Zhirakovskaya E."/>
        </authorList>
    </citation>
    <scope>NUCLEOTIDE SEQUENCE</scope>
</reference>
<evidence type="ECO:0008006" key="2">
    <source>
        <dbReference type="Google" id="ProtNLM"/>
    </source>
</evidence>
<dbReference type="PIRSF" id="PIRSF033563">
    <property type="entry name" value="UCP033563"/>
    <property type="match status" value="1"/>
</dbReference>
<proteinExistence type="predicted"/>
<name>A0A3B1CIV9_9ZZZZ</name>
<dbReference type="EMBL" id="UOGA01000255">
    <property type="protein sequence ID" value="VAX23874.1"/>
    <property type="molecule type" value="Genomic_DNA"/>
</dbReference>
<dbReference type="PANTHER" id="PTHR36454:SF1">
    <property type="entry name" value="DUF1015 DOMAIN-CONTAINING PROTEIN"/>
    <property type="match status" value="1"/>
</dbReference>